<evidence type="ECO:0000256" key="8">
    <source>
        <dbReference type="ARBA" id="ARBA00023027"/>
    </source>
</evidence>
<sequence>MSMTSINSCTPLDIVACVEASKSFKSQRRHLFWRSPKHLRHIMLPNNQLESLIKSRQPGRSLPQPFYNDPAVFERDLELIWEKQWLFAGVAAQIPNVGNWFTVEVGRSSIVVIRDKTKAIRAFYNTCRHRGSRLCSGEKGASATLVCPYHQWTYGLDGKLLFAKEMGEAFDTAEFSLNPVHCESLDGYIFISLAEKPAPFDHFREQVSPYIKPHGLGNAKIAFESTIVEKGNWKLVLENNRECYHCTGSHPELLRTISEFDGPTDPRFGGEYAEKCAADEARWEAAGLPFKPIETDEGYRMVRVAMERGLSFTMSGELACKKLLGSIEDQDVGSLRLLRFPNTWNHVLSDHAIAFRVLPLSATETQVTTWWLVNGDAVEGEDYDLDNLTAVWKATNAQDQRLVETNQQGINSKGYRPGPYSPLVERGVTEFLDWYLTTLKEELNAAAKFIPLECLQA</sequence>
<keyword evidence="3" id="KW-0001">2Fe-2S</keyword>
<dbReference type="InterPro" id="IPR015881">
    <property type="entry name" value="ARHD_Rieske_2Fe_2S"/>
</dbReference>
<evidence type="ECO:0000256" key="4">
    <source>
        <dbReference type="ARBA" id="ARBA00022723"/>
    </source>
</evidence>
<dbReference type="InterPro" id="IPR015879">
    <property type="entry name" value="Ring_hydroxy_dOase_asu_C_dom"/>
</dbReference>
<keyword evidence="10" id="KW-0223">Dioxygenase</keyword>
<dbReference type="PROSITE" id="PS51296">
    <property type="entry name" value="RIESKE"/>
    <property type="match status" value="1"/>
</dbReference>
<evidence type="ECO:0000256" key="6">
    <source>
        <dbReference type="ARBA" id="ARBA00023004"/>
    </source>
</evidence>
<comment type="similarity">
    <text evidence="2">Belongs to the bacterial ring-hydroxylating dioxygenase alpha subunit family.</text>
</comment>
<evidence type="ECO:0000313" key="10">
    <source>
        <dbReference type="EMBL" id="TFE37505.1"/>
    </source>
</evidence>
<evidence type="ECO:0000256" key="5">
    <source>
        <dbReference type="ARBA" id="ARBA00023002"/>
    </source>
</evidence>
<keyword evidence="5" id="KW-0560">Oxidoreductase</keyword>
<comment type="caution">
    <text evidence="10">The sequence shown here is derived from an EMBL/GenBank/DDBJ whole genome shotgun (WGS) entry which is preliminary data.</text>
</comment>
<dbReference type="InterPro" id="IPR017941">
    <property type="entry name" value="Rieske_2Fe-2S"/>
</dbReference>
<dbReference type="SUPFAM" id="SSF55961">
    <property type="entry name" value="Bet v1-like"/>
    <property type="match status" value="1"/>
</dbReference>
<name>A0A4Y8MJ84_9BURK</name>
<dbReference type="PROSITE" id="PS00570">
    <property type="entry name" value="RING_HYDROXYL_ALPHA"/>
    <property type="match status" value="1"/>
</dbReference>
<dbReference type="GO" id="GO:0051537">
    <property type="term" value="F:2 iron, 2 sulfur cluster binding"/>
    <property type="evidence" value="ECO:0007669"/>
    <property type="project" value="UniProtKB-KW"/>
</dbReference>
<evidence type="ECO:0000256" key="3">
    <source>
        <dbReference type="ARBA" id="ARBA00022714"/>
    </source>
</evidence>
<evidence type="ECO:0000256" key="2">
    <source>
        <dbReference type="ARBA" id="ARBA00008751"/>
    </source>
</evidence>
<dbReference type="InterPro" id="IPR001663">
    <property type="entry name" value="Rng_hydr_dOase-A"/>
</dbReference>
<evidence type="ECO:0000259" key="9">
    <source>
        <dbReference type="PROSITE" id="PS51296"/>
    </source>
</evidence>
<dbReference type="CDD" id="cd03469">
    <property type="entry name" value="Rieske_RO_Alpha_N"/>
    <property type="match status" value="1"/>
</dbReference>
<evidence type="ECO:0000256" key="7">
    <source>
        <dbReference type="ARBA" id="ARBA00023014"/>
    </source>
</evidence>
<protein>
    <submittedName>
        <fullName evidence="10">Aromatic ring-hydroxylating dioxygenase subunit alpha</fullName>
    </submittedName>
</protein>
<dbReference type="RefSeq" id="WP_134466031.1">
    <property type="nucleotide sequence ID" value="NZ_JBHSXU010000003.1"/>
</dbReference>
<dbReference type="Proteomes" id="UP000297385">
    <property type="component" value="Unassembled WGS sequence"/>
</dbReference>
<dbReference type="GO" id="GO:0005506">
    <property type="term" value="F:iron ion binding"/>
    <property type="evidence" value="ECO:0007669"/>
    <property type="project" value="InterPro"/>
</dbReference>
<dbReference type="GO" id="GO:0051213">
    <property type="term" value="F:dioxygenase activity"/>
    <property type="evidence" value="ECO:0007669"/>
    <property type="project" value="UniProtKB-KW"/>
</dbReference>
<dbReference type="PANTHER" id="PTHR43756">
    <property type="entry name" value="CHOLINE MONOOXYGENASE, CHLOROPLASTIC"/>
    <property type="match status" value="1"/>
</dbReference>
<proteinExistence type="inferred from homology"/>
<dbReference type="Gene3D" id="2.102.10.10">
    <property type="entry name" value="Rieske [2Fe-2S] iron-sulphur domain"/>
    <property type="match status" value="1"/>
</dbReference>
<reference evidence="10 11" key="1">
    <citation type="submission" date="2019-03" db="EMBL/GenBank/DDBJ databases">
        <title>Complete Genome Sequence of Paraburkholderia dipogonis ICMP 19430T, a Nitrogen-fixing Symbiont of the South African Invasive Legume Dipogon lignosus in New Zealand.</title>
        <authorList>
            <person name="De Meyer S.E."/>
        </authorList>
    </citation>
    <scope>NUCLEOTIDE SEQUENCE [LARGE SCALE GENOMIC DNA]</scope>
    <source>
        <strain evidence="10 11">ICMP 19430</strain>
    </source>
</reference>
<keyword evidence="4" id="KW-0479">Metal-binding</keyword>
<organism evidence="10 11">
    <name type="scientific">Paraburkholderia dipogonis</name>
    <dbReference type="NCBI Taxonomy" id="1211383"/>
    <lineage>
        <taxon>Bacteria</taxon>
        <taxon>Pseudomonadati</taxon>
        <taxon>Pseudomonadota</taxon>
        <taxon>Betaproteobacteria</taxon>
        <taxon>Burkholderiales</taxon>
        <taxon>Burkholderiaceae</taxon>
        <taxon>Paraburkholderia</taxon>
    </lineage>
</organism>
<dbReference type="CDD" id="cd08884">
    <property type="entry name" value="RHO_alpha_C_GbcA-like"/>
    <property type="match status" value="1"/>
</dbReference>
<keyword evidence="7" id="KW-0411">Iron-sulfur</keyword>
<comment type="cofactor">
    <cofactor evidence="1">
        <name>Fe cation</name>
        <dbReference type="ChEBI" id="CHEBI:24875"/>
    </cofactor>
</comment>
<dbReference type="Pfam" id="PF00355">
    <property type="entry name" value="Rieske"/>
    <property type="match status" value="1"/>
</dbReference>
<evidence type="ECO:0000256" key="1">
    <source>
        <dbReference type="ARBA" id="ARBA00001962"/>
    </source>
</evidence>
<dbReference type="SUPFAM" id="SSF50022">
    <property type="entry name" value="ISP domain"/>
    <property type="match status" value="1"/>
</dbReference>
<keyword evidence="6" id="KW-0408">Iron</keyword>
<evidence type="ECO:0000313" key="11">
    <source>
        <dbReference type="Proteomes" id="UP000297385"/>
    </source>
</evidence>
<dbReference type="PRINTS" id="PR00090">
    <property type="entry name" value="RNGDIOXGNASE"/>
</dbReference>
<keyword evidence="8" id="KW-0520">NAD</keyword>
<dbReference type="InterPro" id="IPR036922">
    <property type="entry name" value="Rieske_2Fe-2S_sf"/>
</dbReference>
<dbReference type="Gene3D" id="3.90.380.10">
    <property type="entry name" value="Naphthalene 1,2-dioxygenase Alpha Subunit, Chain A, domain 1"/>
    <property type="match status" value="1"/>
</dbReference>
<dbReference type="PANTHER" id="PTHR43756:SF5">
    <property type="entry name" value="CHOLINE MONOOXYGENASE, CHLOROPLASTIC"/>
    <property type="match status" value="1"/>
</dbReference>
<accession>A0A4Y8MJ84</accession>
<dbReference type="Pfam" id="PF00848">
    <property type="entry name" value="Ring_hydroxyl_A"/>
    <property type="match status" value="1"/>
</dbReference>
<feature type="domain" description="Rieske" evidence="9">
    <location>
        <begin position="85"/>
        <end position="191"/>
    </location>
</feature>
<dbReference type="AlphaFoldDB" id="A0A4Y8MJ84"/>
<dbReference type="EMBL" id="SNVI01000005">
    <property type="protein sequence ID" value="TFE37505.1"/>
    <property type="molecule type" value="Genomic_DNA"/>
</dbReference>
<gene>
    <name evidence="10" type="ORF">E2553_39370</name>
</gene>